<evidence type="ECO:0000313" key="3">
    <source>
        <dbReference type="EMBL" id="SFR92151.1"/>
    </source>
</evidence>
<keyword evidence="4" id="KW-1185">Reference proteome</keyword>
<dbReference type="PROSITE" id="PS51318">
    <property type="entry name" value="TAT"/>
    <property type="match status" value="1"/>
</dbReference>
<dbReference type="Proteomes" id="UP000199062">
    <property type="component" value="Unassembled WGS sequence"/>
</dbReference>
<gene>
    <name evidence="3" type="ORF">SAMN05216559_1019</name>
</gene>
<name>A0A1I6KLS2_9EURY</name>
<dbReference type="InterPro" id="IPR018391">
    <property type="entry name" value="PQQ_b-propeller_rpt"/>
</dbReference>
<feature type="region of interest" description="Disordered" evidence="1">
    <location>
        <begin position="36"/>
        <end position="62"/>
    </location>
</feature>
<dbReference type="RefSeq" id="WP_089814474.1">
    <property type="nucleotide sequence ID" value="NZ_FOZK01000001.1"/>
</dbReference>
<accession>A0A1I6KLS2</accession>
<feature type="compositionally biased region" description="Low complexity" evidence="1">
    <location>
        <begin position="36"/>
        <end position="49"/>
    </location>
</feature>
<dbReference type="InterPro" id="IPR002372">
    <property type="entry name" value="PQQ_rpt_dom"/>
</dbReference>
<dbReference type="STRING" id="767519.SAMN05216559_1019"/>
<proteinExistence type="predicted"/>
<dbReference type="InterPro" id="IPR011047">
    <property type="entry name" value="Quinoprotein_ADH-like_sf"/>
</dbReference>
<feature type="compositionally biased region" description="Gly residues" evidence="1">
    <location>
        <begin position="412"/>
        <end position="424"/>
    </location>
</feature>
<evidence type="ECO:0000313" key="4">
    <source>
        <dbReference type="Proteomes" id="UP000199062"/>
    </source>
</evidence>
<dbReference type="OrthoDB" id="145878at2157"/>
<sequence length="435" mass="45399">MDESRRQFLRTAGAAAAGVAATGGLAGCTGPLRTLGGGPTSPAAATADAQFRGGPTRRGIAPDATVPESVRVDWQVPDVNTGDHTAAKASPVLAPNGDVVVPGDTGDVLAVTPDGEVRWRTNATDTTRGFHGTPTIANDTVYVGAYDGNLYAFDLESGEQYWRVQLGDAIGSSPGYLDGVVYVAVEYYDPSGGMFGVDAVTGEVVWEDQRPTDHPHSTPAVDAEHDRVVVGSNDGDLYAWSYPDHEFEWTFSTGEPIKGPVATFDGSAFFGSWDGHVYRVALDDGTEEWAFETGSLVMSGPSVEPSTGTVYVGSHDSNLYALDAATGEEQWAFDTGGRVIGCPVVTSDHVLAGSYDRRLYAVEKESGDESWRVETSGWVTSTPLVTDDAVYVTSRASEASLGEDGGEDGSDSGDGGDGGGGDGPTGALYRIVADV</sequence>
<reference evidence="3 4" key="1">
    <citation type="submission" date="2016-10" db="EMBL/GenBank/DDBJ databases">
        <authorList>
            <person name="de Groot N.N."/>
        </authorList>
    </citation>
    <scope>NUCLEOTIDE SEQUENCE [LARGE SCALE GENOMIC DNA]</scope>
    <source>
        <strain evidence="3 4">CGMCC 1.10457</strain>
    </source>
</reference>
<feature type="region of interest" description="Disordered" evidence="1">
    <location>
        <begin position="396"/>
        <end position="426"/>
    </location>
</feature>
<dbReference type="AlphaFoldDB" id="A0A1I6KLS2"/>
<protein>
    <submittedName>
        <fullName evidence="3">Outer membrane protein assembly factor BamB, contains PQQ-like beta-propeller repeat</fullName>
    </submittedName>
</protein>
<dbReference type="InterPro" id="IPR015943">
    <property type="entry name" value="WD40/YVTN_repeat-like_dom_sf"/>
</dbReference>
<evidence type="ECO:0000256" key="1">
    <source>
        <dbReference type="SAM" id="MobiDB-lite"/>
    </source>
</evidence>
<feature type="domain" description="Pyrrolo-quinoline quinone repeat" evidence="2">
    <location>
        <begin position="316"/>
        <end position="395"/>
    </location>
</feature>
<feature type="domain" description="Pyrrolo-quinoline quinone repeat" evidence="2">
    <location>
        <begin position="105"/>
        <end position="220"/>
    </location>
</feature>
<dbReference type="PANTHER" id="PTHR34512">
    <property type="entry name" value="CELL SURFACE PROTEIN"/>
    <property type="match status" value="1"/>
</dbReference>
<dbReference type="Pfam" id="PF13360">
    <property type="entry name" value="PQQ_2"/>
    <property type="match status" value="2"/>
</dbReference>
<evidence type="ECO:0000259" key="2">
    <source>
        <dbReference type="Pfam" id="PF13360"/>
    </source>
</evidence>
<dbReference type="SMART" id="SM00564">
    <property type="entry name" value="PQQ"/>
    <property type="match status" value="7"/>
</dbReference>
<dbReference type="InterPro" id="IPR006311">
    <property type="entry name" value="TAT_signal"/>
</dbReference>
<dbReference type="SUPFAM" id="SSF50998">
    <property type="entry name" value="Quinoprotein alcohol dehydrogenase-like"/>
    <property type="match status" value="2"/>
</dbReference>
<dbReference type="EMBL" id="FOZK01000001">
    <property type="protein sequence ID" value="SFR92151.1"/>
    <property type="molecule type" value="Genomic_DNA"/>
</dbReference>
<organism evidence="3 4">
    <name type="scientific">Halomicrobium zhouii</name>
    <dbReference type="NCBI Taxonomy" id="767519"/>
    <lineage>
        <taxon>Archaea</taxon>
        <taxon>Methanobacteriati</taxon>
        <taxon>Methanobacteriota</taxon>
        <taxon>Stenosarchaea group</taxon>
        <taxon>Halobacteria</taxon>
        <taxon>Halobacteriales</taxon>
        <taxon>Haloarculaceae</taxon>
        <taxon>Halomicrobium</taxon>
    </lineage>
</organism>
<dbReference type="Gene3D" id="2.130.10.10">
    <property type="entry name" value="YVTN repeat-like/Quinoprotein amine dehydrogenase"/>
    <property type="match status" value="3"/>
</dbReference>
<dbReference type="PANTHER" id="PTHR34512:SF30">
    <property type="entry name" value="OUTER MEMBRANE PROTEIN ASSEMBLY FACTOR BAMB"/>
    <property type="match status" value="1"/>
</dbReference>
<dbReference type="PROSITE" id="PS51257">
    <property type="entry name" value="PROKAR_LIPOPROTEIN"/>
    <property type="match status" value="1"/>
</dbReference>